<dbReference type="EMBL" id="CP119312">
    <property type="protein sequence ID" value="WEK04562.1"/>
    <property type="molecule type" value="Genomic_DNA"/>
</dbReference>
<reference evidence="1" key="1">
    <citation type="submission" date="2023-03" db="EMBL/GenBank/DDBJ databases">
        <title>Andean soil-derived lignocellulolytic bacterial consortium as a source of novel taxa and putative plastic-active enzymes.</title>
        <authorList>
            <person name="Diaz-Garcia L."/>
            <person name="Chuvochina M."/>
            <person name="Feuerriegel G."/>
            <person name="Bunk B."/>
            <person name="Sproer C."/>
            <person name="Streit W.R."/>
            <person name="Rodriguez L.M."/>
            <person name="Overmann J."/>
            <person name="Jimenez D.J."/>
        </authorList>
    </citation>
    <scope>NUCLEOTIDE SEQUENCE</scope>
    <source>
        <strain evidence="1">MAG 4196</strain>
    </source>
</reference>
<name>A0AAJ5VW22_9HYPH</name>
<gene>
    <name evidence="1" type="ORF">P0Y65_20700</name>
</gene>
<proteinExistence type="predicted"/>
<organism evidence="1 2">
    <name type="scientific">Candidatus Devosia phytovorans</name>
    <dbReference type="NCBI Taxonomy" id="3121372"/>
    <lineage>
        <taxon>Bacteria</taxon>
        <taxon>Pseudomonadati</taxon>
        <taxon>Pseudomonadota</taxon>
        <taxon>Alphaproteobacteria</taxon>
        <taxon>Hyphomicrobiales</taxon>
        <taxon>Devosiaceae</taxon>
        <taxon>Devosia</taxon>
    </lineage>
</organism>
<evidence type="ECO:0000313" key="1">
    <source>
        <dbReference type="EMBL" id="WEK04562.1"/>
    </source>
</evidence>
<sequence>MHRTSYLVADGVEWVDGKPVPANRRMSLTDAEALYDLAQGRIALPPPRQPRKPRIKAAT</sequence>
<dbReference type="Proteomes" id="UP001217476">
    <property type="component" value="Chromosome"/>
</dbReference>
<dbReference type="AlphaFoldDB" id="A0AAJ5VW22"/>
<protein>
    <submittedName>
        <fullName evidence="1">Uncharacterized protein</fullName>
    </submittedName>
</protein>
<accession>A0AAJ5VW22</accession>
<evidence type="ECO:0000313" key="2">
    <source>
        <dbReference type="Proteomes" id="UP001217476"/>
    </source>
</evidence>